<proteinExistence type="predicted"/>
<keyword evidence="2" id="KW-1185">Reference proteome</keyword>
<reference evidence="1 2" key="1">
    <citation type="submission" date="2023-07" db="EMBL/GenBank/DDBJ databases">
        <title>Comparative genomics of wheat-associated soil bacteria to identify genetic determinants of phenazine resistance.</title>
        <authorList>
            <person name="Mouncey N."/>
        </authorList>
    </citation>
    <scope>NUCLEOTIDE SEQUENCE [LARGE SCALE GENOMIC DNA]</scope>
    <source>
        <strain evidence="1 2">B3I12</strain>
    </source>
</reference>
<dbReference type="EMBL" id="JAUSYP010000001">
    <property type="protein sequence ID" value="MDQ0753539.1"/>
    <property type="molecule type" value="Genomic_DNA"/>
</dbReference>
<evidence type="ECO:0000313" key="1">
    <source>
        <dbReference type="EMBL" id="MDQ0753539.1"/>
    </source>
</evidence>
<gene>
    <name evidence="1" type="ORF">QF034_007770</name>
</gene>
<comment type="caution">
    <text evidence="1">The sequence shown here is derived from an EMBL/GenBank/DDBJ whole genome shotgun (WGS) entry which is preliminary data.</text>
</comment>
<sequence length="181" mass="17849">MALIDSQGLPWRSAVNSERTELPAGGAKAVDVGAGTVTTLGGQDDAVDAVAGVGGEPAADDLFAAAAAVDVGDVDEAVACVHEGVQEGVQECERLVFRGVDAEVHGAEGDAGDGGSGVAELAALHGAPCRCAAHATVVGALRRTSDDLDSPWHRPEASIGFCGSGGTIPLNQLAVVASAPA</sequence>
<evidence type="ECO:0000313" key="2">
    <source>
        <dbReference type="Proteomes" id="UP001232755"/>
    </source>
</evidence>
<organism evidence="1 2">
    <name type="scientific">Streptomyces africanus</name>
    <dbReference type="NCBI Taxonomy" id="231024"/>
    <lineage>
        <taxon>Bacteria</taxon>
        <taxon>Bacillati</taxon>
        <taxon>Actinomycetota</taxon>
        <taxon>Actinomycetes</taxon>
        <taxon>Kitasatosporales</taxon>
        <taxon>Streptomycetaceae</taxon>
        <taxon>Streptomyces</taxon>
    </lineage>
</organism>
<protein>
    <submittedName>
        <fullName evidence="1">Uncharacterized protein</fullName>
    </submittedName>
</protein>
<name>A0ABU0R452_9ACTN</name>
<dbReference type="Proteomes" id="UP001232755">
    <property type="component" value="Unassembled WGS sequence"/>
</dbReference>
<accession>A0ABU0R452</accession>